<accession>A0A3Q7GGW0</accession>
<sequence length="98" mass="11150">MGENRQVFEADEDAYGGMNVHIKDSIDSIKFIAMLRASITQWTNQGKKGVWIKLHIEYYHLVNDAVKATYCMLVYWIPQTPHTIPSNASHRVDTGALV</sequence>
<protein>
    <recommendedName>
        <fullName evidence="3">Pre-nudix hydrolase domain-containing protein</fullName>
    </recommendedName>
</protein>
<dbReference type="Gene3D" id="3.40.630.30">
    <property type="match status" value="1"/>
</dbReference>
<feature type="domain" description="Pre-nudix hydrolase" evidence="3">
    <location>
        <begin position="8"/>
        <end position="70"/>
    </location>
</feature>
<dbReference type="InParanoid" id="A0A3Q7GGW0"/>
<evidence type="ECO:0000313" key="4">
    <source>
        <dbReference type="EnsemblPlants" id="Solyc05g016622.1.1"/>
    </source>
</evidence>
<dbReference type="Proteomes" id="UP000004994">
    <property type="component" value="Chromosome 5"/>
</dbReference>
<dbReference type="Pfam" id="PF18290">
    <property type="entry name" value="Nudix_hydro"/>
    <property type="match status" value="1"/>
</dbReference>
<evidence type="ECO:0000259" key="3">
    <source>
        <dbReference type="Pfam" id="PF18290"/>
    </source>
</evidence>
<dbReference type="STRING" id="4081.A0A3Q7GGW0"/>
<dbReference type="GO" id="GO:0016787">
    <property type="term" value="F:hydrolase activity"/>
    <property type="evidence" value="ECO:0007669"/>
    <property type="project" value="UniProtKB-KW"/>
</dbReference>
<reference evidence="4" key="2">
    <citation type="submission" date="2019-01" db="UniProtKB">
        <authorList>
            <consortium name="EnsemblPlants"/>
        </authorList>
    </citation>
    <scope>IDENTIFICATION</scope>
    <source>
        <strain evidence="4">cv. Heinz 1706</strain>
    </source>
</reference>
<comment type="similarity">
    <text evidence="1">Belongs to the Nudix hydrolase family.</text>
</comment>
<evidence type="ECO:0000313" key="5">
    <source>
        <dbReference type="Proteomes" id="UP000004994"/>
    </source>
</evidence>
<dbReference type="PANTHER" id="PTHR13994">
    <property type="entry name" value="NUDIX HYDROLASE RELATED"/>
    <property type="match status" value="1"/>
</dbReference>
<keyword evidence="5" id="KW-1185">Reference proteome</keyword>
<proteinExistence type="inferred from homology"/>
<reference evidence="4" key="1">
    <citation type="journal article" date="2012" name="Nature">
        <title>The tomato genome sequence provides insights into fleshy fruit evolution.</title>
        <authorList>
            <consortium name="Tomato Genome Consortium"/>
        </authorList>
    </citation>
    <scope>NUCLEOTIDE SEQUENCE [LARGE SCALE GENOMIC DNA]</scope>
    <source>
        <strain evidence="4">cv. Heinz 1706</strain>
    </source>
</reference>
<dbReference type="SMR" id="A0A3Q7GGW0"/>
<organism evidence="4">
    <name type="scientific">Solanum lycopersicum</name>
    <name type="common">Tomato</name>
    <name type="synonym">Lycopersicon esculentum</name>
    <dbReference type="NCBI Taxonomy" id="4081"/>
    <lineage>
        <taxon>Eukaryota</taxon>
        <taxon>Viridiplantae</taxon>
        <taxon>Streptophyta</taxon>
        <taxon>Embryophyta</taxon>
        <taxon>Tracheophyta</taxon>
        <taxon>Spermatophyta</taxon>
        <taxon>Magnoliopsida</taxon>
        <taxon>eudicotyledons</taxon>
        <taxon>Gunneridae</taxon>
        <taxon>Pentapetalae</taxon>
        <taxon>asterids</taxon>
        <taxon>lamiids</taxon>
        <taxon>Solanales</taxon>
        <taxon>Solanaceae</taxon>
        <taxon>Solanoideae</taxon>
        <taxon>Solaneae</taxon>
        <taxon>Solanum</taxon>
        <taxon>Solanum subgen. Lycopersicon</taxon>
    </lineage>
</organism>
<dbReference type="InterPro" id="IPR040618">
    <property type="entry name" value="Pre-Nudix"/>
</dbReference>
<dbReference type="PANTHER" id="PTHR13994:SF26">
    <property type="entry name" value="NUDIX HYDROLASE 5-RELATED"/>
    <property type="match status" value="1"/>
</dbReference>
<keyword evidence="2" id="KW-0378">Hydrolase</keyword>
<dbReference type="AlphaFoldDB" id="A0A3Q7GGW0"/>
<dbReference type="EnsemblPlants" id="Solyc05g016622.1.1">
    <property type="protein sequence ID" value="Solyc05g016622.1.1"/>
    <property type="gene ID" value="Solyc05g016622.1"/>
</dbReference>
<name>A0A3Q7GGW0_SOLLC</name>
<dbReference type="InterPro" id="IPR003293">
    <property type="entry name" value="Nudix_hydrolase6-like"/>
</dbReference>
<dbReference type="Gramene" id="Solyc05g016622.1.1">
    <property type="protein sequence ID" value="Solyc05g016622.1.1"/>
    <property type="gene ID" value="Solyc05g016622.1"/>
</dbReference>
<evidence type="ECO:0000256" key="2">
    <source>
        <dbReference type="ARBA" id="ARBA00022801"/>
    </source>
</evidence>
<evidence type="ECO:0000256" key="1">
    <source>
        <dbReference type="ARBA" id="ARBA00005582"/>
    </source>
</evidence>